<dbReference type="GeneID" id="83641665"/>
<organism evidence="1 2">
    <name type="scientific">Ectopseudomonas chengduensis</name>
    <dbReference type="NCBI Taxonomy" id="489632"/>
    <lineage>
        <taxon>Bacteria</taxon>
        <taxon>Pseudomonadati</taxon>
        <taxon>Pseudomonadota</taxon>
        <taxon>Gammaproteobacteria</taxon>
        <taxon>Pseudomonadales</taxon>
        <taxon>Pseudomonadaceae</taxon>
        <taxon>Ectopseudomonas</taxon>
    </lineage>
</organism>
<accession>A0A1G6UK47</accession>
<keyword evidence="2" id="KW-1185">Reference proteome</keyword>
<proteinExistence type="predicted"/>
<evidence type="ECO:0000313" key="2">
    <source>
        <dbReference type="Proteomes" id="UP000199467"/>
    </source>
</evidence>
<dbReference type="RefSeq" id="WP_017676961.1">
    <property type="nucleotide sequence ID" value="NZ_FMZQ01000016.1"/>
</dbReference>
<evidence type="ECO:0000313" key="1">
    <source>
        <dbReference type="EMBL" id="SDD41742.1"/>
    </source>
</evidence>
<protein>
    <submittedName>
        <fullName evidence="1">Uncharacterized protein</fullName>
    </submittedName>
</protein>
<reference evidence="2" key="1">
    <citation type="submission" date="2016-10" db="EMBL/GenBank/DDBJ databases">
        <authorList>
            <person name="Varghese N."/>
            <person name="Submissions S."/>
        </authorList>
    </citation>
    <scope>NUCLEOTIDE SEQUENCE [LARGE SCALE GENOMIC DNA]</scope>
    <source>
        <strain evidence="2">DSM 26382</strain>
    </source>
</reference>
<name>A0A1G6UK47_9GAMM</name>
<dbReference type="Proteomes" id="UP000199467">
    <property type="component" value="Unassembled WGS sequence"/>
</dbReference>
<sequence>MSRIDVVSLVGSAVPAELRSDGHMACWLVMVDGQPKAGPFASREAALACQAVWLLSSAIRREGDSLLA</sequence>
<dbReference type="EMBL" id="FMZQ01000016">
    <property type="protein sequence ID" value="SDD41742.1"/>
    <property type="molecule type" value="Genomic_DNA"/>
</dbReference>
<gene>
    <name evidence="1" type="ORF">SAMN05216576_1162</name>
</gene>
<dbReference type="AlphaFoldDB" id="A0A1G6UK47"/>